<keyword evidence="15" id="KW-1185">Reference proteome</keyword>
<keyword evidence="6" id="KW-0479">Metal-binding</keyword>
<dbReference type="InterPro" id="IPR006311">
    <property type="entry name" value="TAT_signal"/>
</dbReference>
<organism evidence="14 15">
    <name type="scientific">Frankia canadensis</name>
    <dbReference type="NCBI Taxonomy" id="1836972"/>
    <lineage>
        <taxon>Bacteria</taxon>
        <taxon>Bacillati</taxon>
        <taxon>Actinomycetota</taxon>
        <taxon>Actinomycetes</taxon>
        <taxon>Frankiales</taxon>
        <taxon>Frankiaceae</taxon>
        <taxon>Frankia</taxon>
    </lineage>
</organism>
<feature type="chain" id="PRO_5014112898" description="Thiamine pyrimidine synthase" evidence="12">
    <location>
        <begin position="32"/>
        <end position="353"/>
    </location>
</feature>
<dbReference type="InterPro" id="IPR015168">
    <property type="entry name" value="SsuA/THI5"/>
</dbReference>
<feature type="signal peptide" evidence="12">
    <location>
        <begin position="1"/>
        <end position="31"/>
    </location>
</feature>
<dbReference type="Pfam" id="PF09084">
    <property type="entry name" value="NMT1"/>
    <property type="match status" value="1"/>
</dbReference>
<evidence type="ECO:0000256" key="11">
    <source>
        <dbReference type="ARBA" id="ARBA00048179"/>
    </source>
</evidence>
<comment type="subunit">
    <text evidence="4">Homodimer.</text>
</comment>
<keyword evidence="8" id="KW-0784">Thiamine biosynthesis</keyword>
<keyword evidence="12" id="KW-0732">Signal</keyword>
<evidence type="ECO:0000313" key="15">
    <source>
        <dbReference type="Proteomes" id="UP000234331"/>
    </source>
</evidence>
<keyword evidence="7" id="KW-0663">Pyridoxal phosphate</keyword>
<accession>A0A2I2L1U2</accession>
<dbReference type="PANTHER" id="PTHR31528:SF1">
    <property type="entry name" value="4-AMINO-5-HYDROXYMETHYL-2-METHYLPYRIMIDINE PHOSPHATE SYNTHASE THI11-RELATED"/>
    <property type="match status" value="1"/>
</dbReference>
<evidence type="ECO:0000256" key="1">
    <source>
        <dbReference type="ARBA" id="ARBA00003469"/>
    </source>
</evidence>
<dbReference type="PANTHER" id="PTHR31528">
    <property type="entry name" value="4-AMINO-5-HYDROXYMETHYL-2-METHYLPYRIMIDINE PHOSPHATE SYNTHASE THI11-RELATED"/>
    <property type="match status" value="1"/>
</dbReference>
<evidence type="ECO:0000256" key="4">
    <source>
        <dbReference type="ARBA" id="ARBA00011738"/>
    </source>
</evidence>
<dbReference type="GO" id="GO:0046872">
    <property type="term" value="F:metal ion binding"/>
    <property type="evidence" value="ECO:0007669"/>
    <property type="project" value="UniProtKB-KW"/>
</dbReference>
<sequence length="353" mass="36937">MSVLDSTASRRTLLRGMFGGGALLAAAPVIAACGSDDDSDTTSASATSSGLTTVTCQLGWKKLAQFGGHFAALKNGYFTAEGIDAKFLSGGPNIDPVSVVSSGQADIGDANGSDIMLAVSKGIPVQAFATIYQMTPNALMSLGSNPVPTLSALAGKKVGLPTTERPLLTAMLTRAGVDPTSVKMLPVGTDPSILTSKQVDAYIGYGTQQGLSLQQAGNDVKIIYFSDLGNPDYGNALFAKAATLSGKKDLMTRWLRADRKGWEYFVAHPEEIAQYTYDQYHNESGAVLADEKVSAKAAVPLINGGAAKDHGLMWIQQSSFAAVYELYRTAGLITKPVDYSKVMTDTILTGAGA</sequence>
<gene>
    <name evidence="14" type="ORF">FRACA_850002</name>
</gene>
<dbReference type="AlphaFoldDB" id="A0A2I2L1U2"/>
<dbReference type="SUPFAM" id="SSF53850">
    <property type="entry name" value="Periplasmic binding protein-like II"/>
    <property type="match status" value="1"/>
</dbReference>
<evidence type="ECO:0000256" key="6">
    <source>
        <dbReference type="ARBA" id="ARBA00022723"/>
    </source>
</evidence>
<name>A0A2I2L1U2_9ACTN</name>
<comment type="catalytic activity">
    <reaction evidence="11">
        <text>N(6)-(pyridoxal phosphate)-L-lysyl-[4-amino-5-hydroxymethyl-2-methylpyrimidine phosphate synthase] + L-histidyl-[4-amino-5-hydroxymethyl-2-methylpyrimidine phosphate synthase] + 2 Fe(3+) + 4 H2O = L-lysyl-[4-amino-5-hydroxymethyl-2-methylpyrimidine phosphate synthase] + (2S)-2-amino-5-hydroxy-4-oxopentanoyl-[4-amino-5-hydroxymethyl-2-methylpyrimidine phosphate synthase] + 4-amino-2-methyl-5-(phosphooxymethyl)pyrimidine + 3-oxopropanoate + 2 Fe(2+) + 2 H(+)</text>
        <dbReference type="Rhea" id="RHEA:65756"/>
        <dbReference type="Rhea" id="RHEA-COMP:16892"/>
        <dbReference type="Rhea" id="RHEA-COMP:16893"/>
        <dbReference type="Rhea" id="RHEA-COMP:16894"/>
        <dbReference type="Rhea" id="RHEA-COMP:16895"/>
        <dbReference type="ChEBI" id="CHEBI:15377"/>
        <dbReference type="ChEBI" id="CHEBI:15378"/>
        <dbReference type="ChEBI" id="CHEBI:29033"/>
        <dbReference type="ChEBI" id="CHEBI:29034"/>
        <dbReference type="ChEBI" id="CHEBI:29969"/>
        <dbReference type="ChEBI" id="CHEBI:29979"/>
        <dbReference type="ChEBI" id="CHEBI:33190"/>
        <dbReference type="ChEBI" id="CHEBI:58354"/>
        <dbReference type="ChEBI" id="CHEBI:143915"/>
        <dbReference type="ChEBI" id="CHEBI:157692"/>
    </reaction>
    <physiologicalReaction direction="left-to-right" evidence="11">
        <dbReference type="Rhea" id="RHEA:65757"/>
    </physiologicalReaction>
</comment>
<dbReference type="EMBL" id="FZMO01000553">
    <property type="protein sequence ID" value="SNQ51890.1"/>
    <property type="molecule type" value="Genomic_DNA"/>
</dbReference>
<keyword evidence="9" id="KW-0408">Iron</keyword>
<evidence type="ECO:0000313" key="14">
    <source>
        <dbReference type="EMBL" id="SNQ51890.1"/>
    </source>
</evidence>
<evidence type="ECO:0000256" key="2">
    <source>
        <dbReference type="ARBA" id="ARBA00004948"/>
    </source>
</evidence>
<evidence type="ECO:0000259" key="13">
    <source>
        <dbReference type="Pfam" id="PF09084"/>
    </source>
</evidence>
<dbReference type="Proteomes" id="UP000234331">
    <property type="component" value="Unassembled WGS sequence"/>
</dbReference>
<feature type="domain" description="SsuA/THI5-like" evidence="13">
    <location>
        <begin position="65"/>
        <end position="271"/>
    </location>
</feature>
<comment type="similarity">
    <text evidence="3">Belongs to the NMT1/THI5 family.</text>
</comment>
<keyword evidence="5" id="KW-0808">Transferase</keyword>
<evidence type="ECO:0000256" key="3">
    <source>
        <dbReference type="ARBA" id="ARBA00009406"/>
    </source>
</evidence>
<protein>
    <recommendedName>
        <fullName evidence="10">Thiamine pyrimidine synthase</fullName>
    </recommendedName>
</protein>
<proteinExistence type="inferred from homology"/>
<evidence type="ECO:0000256" key="10">
    <source>
        <dbReference type="ARBA" id="ARBA00033171"/>
    </source>
</evidence>
<dbReference type="Gene3D" id="3.40.190.10">
    <property type="entry name" value="Periplasmic binding protein-like II"/>
    <property type="match status" value="2"/>
</dbReference>
<comment type="function">
    <text evidence="1">Responsible for the formation of the pyrimidine heterocycle in the thiamine biosynthesis pathway. Catalyzes the formation of hydroxymethylpyrimidine phosphate (HMP-P) from histidine and pyridoxal phosphate (PLP). The protein uses PLP and the active site histidine to form HMP-P, generating an inactive enzyme. The enzyme can only undergo a single turnover, which suggests it is a suicide enzyme.</text>
</comment>
<evidence type="ECO:0000256" key="5">
    <source>
        <dbReference type="ARBA" id="ARBA00022679"/>
    </source>
</evidence>
<dbReference type="GO" id="GO:0009228">
    <property type="term" value="P:thiamine biosynthetic process"/>
    <property type="evidence" value="ECO:0007669"/>
    <property type="project" value="UniProtKB-KW"/>
</dbReference>
<evidence type="ECO:0000256" key="9">
    <source>
        <dbReference type="ARBA" id="ARBA00023004"/>
    </source>
</evidence>
<dbReference type="RefSeq" id="WP_165818676.1">
    <property type="nucleotide sequence ID" value="NZ_FZMO01000553.1"/>
</dbReference>
<dbReference type="PROSITE" id="PS51318">
    <property type="entry name" value="TAT"/>
    <property type="match status" value="1"/>
</dbReference>
<evidence type="ECO:0000256" key="7">
    <source>
        <dbReference type="ARBA" id="ARBA00022898"/>
    </source>
</evidence>
<evidence type="ECO:0000256" key="12">
    <source>
        <dbReference type="SAM" id="SignalP"/>
    </source>
</evidence>
<reference evidence="14 15" key="1">
    <citation type="submission" date="2017-06" db="EMBL/GenBank/DDBJ databases">
        <authorList>
            <person name="Kim H.J."/>
            <person name="Triplett B.A."/>
        </authorList>
    </citation>
    <scope>NUCLEOTIDE SEQUENCE [LARGE SCALE GENOMIC DNA]</scope>
    <source>
        <strain evidence="14">FRACA_ARgP5</strain>
    </source>
</reference>
<comment type="pathway">
    <text evidence="2">Cofactor biosynthesis; thiamine diphosphate biosynthesis.</text>
</comment>
<evidence type="ECO:0000256" key="8">
    <source>
        <dbReference type="ARBA" id="ARBA00022977"/>
    </source>
</evidence>
<dbReference type="GO" id="GO:0016740">
    <property type="term" value="F:transferase activity"/>
    <property type="evidence" value="ECO:0007669"/>
    <property type="project" value="UniProtKB-KW"/>
</dbReference>
<dbReference type="InterPro" id="IPR027939">
    <property type="entry name" value="NMT1/THI5"/>
</dbReference>